<evidence type="ECO:0000313" key="3">
    <source>
        <dbReference type="Proteomes" id="UP000249915"/>
    </source>
</evidence>
<evidence type="ECO:0000313" key="2">
    <source>
        <dbReference type="EMBL" id="PXY27426.1"/>
    </source>
</evidence>
<name>A0A2V4AZW4_9PSEU</name>
<feature type="region of interest" description="Disordered" evidence="1">
    <location>
        <begin position="393"/>
        <end position="454"/>
    </location>
</feature>
<organism evidence="2 3">
    <name type="scientific">Prauserella muralis</name>
    <dbReference type="NCBI Taxonomy" id="588067"/>
    <lineage>
        <taxon>Bacteria</taxon>
        <taxon>Bacillati</taxon>
        <taxon>Actinomycetota</taxon>
        <taxon>Actinomycetes</taxon>
        <taxon>Pseudonocardiales</taxon>
        <taxon>Pseudonocardiaceae</taxon>
        <taxon>Prauserella</taxon>
    </lineage>
</organism>
<comment type="caution">
    <text evidence="2">The sequence shown here is derived from an EMBL/GenBank/DDBJ whole genome shotgun (WGS) entry which is preliminary data.</text>
</comment>
<dbReference type="AlphaFoldDB" id="A0A2V4AZW4"/>
<dbReference type="Proteomes" id="UP000249915">
    <property type="component" value="Unassembled WGS sequence"/>
</dbReference>
<sequence length="706" mass="78407">MRPLTAPRVRNDAPVPLASRVQSRIPWFGNLGKLGQLEAMANNGTVFGIVDRIAPSVARTEWKLYRKAASGREEDRTEVTRHSALDLINRPNPHFTRMLLFETSQQHHDLTGEAPWVVSYVRGFARPLELWPVRPDRLVPVPHPTKYLAGWVYQSPDGEQVPLELHEVIFNRRPNPADPYRGMGPVQAVLTDIYGSKAAAEWNKNFFLNSAEPGGIIEIPRSLQDEDFQRLRMRWNEQHKGVSKAHRVAILEEGVWKDRKYTQRDMQFAELRGVSRDAIMEAFGFPKGMLGITEDVNRSNGEVGEEIFARWLVVPRLDRWRDVLNHSLLPLYGKDTAAKYEFDYDSPVPEDEAAENAARESKANTAKTYIDAGFTGESVQEALELPDALVWEKPEPQPAPAPPEPAPGGAPEPPAPEPAPTPTPPEPPRNRHPHPHRHVRNADLPEPPDGVPATDVDAVEAVDLEPVQADWEHAVAGIMATWVGTVVQDWIDQLIEALRAILRGDDNTPLVDIRVDSSDAAQRLHDAMRDLAAKAADHVVIEADQQGADIQPVTPPDADLDAMAREAAALDADRYGSSAAREAARIRPGLPDDEVIERVRQHLDDLSDAGSREMLAAAMTDAQNQARKATLRSVPDVALYASEVLDTNTCAPCRAVHGRWIANSADMTAVDRLYPTGGYIDCLGRWRCRGTIVGIWRPAQTREGEE</sequence>
<reference evidence="2 3" key="1">
    <citation type="submission" date="2016-07" db="EMBL/GenBank/DDBJ databases">
        <title>Draft genome sequence of Prauserella muralis DSM 45305, isolated from a mould-covered wall in an indoor environment.</title>
        <authorList>
            <person name="Ruckert C."/>
            <person name="Albersmeier A."/>
            <person name="Jiang C.-L."/>
            <person name="Jiang Y."/>
            <person name="Kalinowski J."/>
            <person name="Schneider O."/>
            <person name="Winkler A."/>
            <person name="Zotchev S.B."/>
        </authorList>
    </citation>
    <scope>NUCLEOTIDE SEQUENCE [LARGE SCALE GENOMIC DNA]</scope>
    <source>
        <strain evidence="2 3">DSM 45305</strain>
    </source>
</reference>
<proteinExistence type="predicted"/>
<accession>A0A2V4AZW4</accession>
<gene>
    <name evidence="2" type="ORF">BAY60_13405</name>
</gene>
<keyword evidence="3" id="KW-1185">Reference proteome</keyword>
<feature type="compositionally biased region" description="Pro residues" evidence="1">
    <location>
        <begin position="396"/>
        <end position="427"/>
    </location>
</feature>
<feature type="compositionally biased region" description="Basic residues" evidence="1">
    <location>
        <begin position="430"/>
        <end position="439"/>
    </location>
</feature>
<evidence type="ECO:0000256" key="1">
    <source>
        <dbReference type="SAM" id="MobiDB-lite"/>
    </source>
</evidence>
<protein>
    <submittedName>
        <fullName evidence="2">Uncharacterized protein</fullName>
    </submittedName>
</protein>
<dbReference type="Pfam" id="PF04860">
    <property type="entry name" value="Phage_portal"/>
    <property type="match status" value="1"/>
</dbReference>
<dbReference type="EMBL" id="MASW01000002">
    <property type="protein sequence ID" value="PXY27426.1"/>
    <property type="molecule type" value="Genomic_DNA"/>
</dbReference>
<dbReference type="InterPro" id="IPR006944">
    <property type="entry name" value="Phage/GTA_portal"/>
</dbReference>